<evidence type="ECO:0000313" key="2">
    <source>
        <dbReference type="Proteomes" id="UP001224674"/>
    </source>
</evidence>
<proteinExistence type="predicted"/>
<dbReference type="EMBL" id="CP122566">
    <property type="protein sequence ID" value="WGH92122.1"/>
    <property type="molecule type" value="Genomic_DNA"/>
</dbReference>
<reference evidence="1 2" key="1">
    <citation type="submission" date="2023-03" db="EMBL/GenBank/DDBJ databases">
        <title>Complete genome sequences of several Auritidibacter ignavus strains isolated from ear infections.</title>
        <authorList>
            <person name="Baehr T."/>
            <person name="Baumhoegger A.M."/>
        </authorList>
    </citation>
    <scope>NUCLEOTIDE SEQUENCE [LARGE SCALE GENOMIC DNA]</scope>
    <source>
        <strain evidence="1 2">BABAE-6</strain>
    </source>
</reference>
<sequence>MTDNPEPTYRCFICANLCHSLIDYHGIIVGVCYYHHHVLKPI</sequence>
<accession>A0AAJ6AG67</accession>
<name>A0AAJ6AG67_9MICC</name>
<dbReference type="AlphaFoldDB" id="A0AAJ6AG67"/>
<gene>
    <name evidence="1" type="ORF">QDX21_07200</name>
</gene>
<evidence type="ECO:0000313" key="1">
    <source>
        <dbReference type="EMBL" id="WGH92122.1"/>
    </source>
</evidence>
<dbReference type="RefSeq" id="WP_279674367.1">
    <property type="nucleotide sequence ID" value="NZ_CP122566.1"/>
</dbReference>
<organism evidence="1 2">
    <name type="scientific">Auritidibacter ignavus</name>
    <dbReference type="NCBI Taxonomy" id="678932"/>
    <lineage>
        <taxon>Bacteria</taxon>
        <taxon>Bacillati</taxon>
        <taxon>Actinomycetota</taxon>
        <taxon>Actinomycetes</taxon>
        <taxon>Micrococcales</taxon>
        <taxon>Micrococcaceae</taxon>
        <taxon>Auritidibacter</taxon>
    </lineage>
</organism>
<protein>
    <submittedName>
        <fullName evidence="1">Uncharacterized protein</fullName>
    </submittedName>
</protein>
<dbReference type="Proteomes" id="UP001224674">
    <property type="component" value="Chromosome"/>
</dbReference>
<keyword evidence="2" id="KW-1185">Reference proteome</keyword>